<comment type="caution">
    <text evidence="2">The sequence shown here is derived from an EMBL/GenBank/DDBJ whole genome shotgun (WGS) entry which is preliminary data.</text>
</comment>
<evidence type="ECO:0000256" key="1">
    <source>
        <dbReference type="SAM" id="SignalP"/>
    </source>
</evidence>
<name>A0A1X2H495_SYNRA</name>
<keyword evidence="3" id="KW-1185">Reference proteome</keyword>
<feature type="chain" id="PRO_5013344242" evidence="1">
    <location>
        <begin position="22"/>
        <end position="572"/>
    </location>
</feature>
<organism evidence="2 3">
    <name type="scientific">Syncephalastrum racemosum</name>
    <name type="common">Filamentous fungus</name>
    <dbReference type="NCBI Taxonomy" id="13706"/>
    <lineage>
        <taxon>Eukaryota</taxon>
        <taxon>Fungi</taxon>
        <taxon>Fungi incertae sedis</taxon>
        <taxon>Mucoromycota</taxon>
        <taxon>Mucoromycotina</taxon>
        <taxon>Mucoromycetes</taxon>
        <taxon>Mucorales</taxon>
        <taxon>Syncephalastraceae</taxon>
        <taxon>Syncephalastrum</taxon>
    </lineage>
</organism>
<keyword evidence="1" id="KW-0732">Signal</keyword>
<evidence type="ECO:0000313" key="2">
    <source>
        <dbReference type="EMBL" id="ORY93181.1"/>
    </source>
</evidence>
<dbReference type="OrthoDB" id="10267127at2759"/>
<dbReference type="PANTHER" id="PTHR40050:SF1">
    <property type="entry name" value="INNER SPORE COAT PROTEIN H"/>
    <property type="match status" value="1"/>
</dbReference>
<dbReference type="PANTHER" id="PTHR40050">
    <property type="entry name" value="INNER SPORE COAT PROTEIN H"/>
    <property type="match status" value="1"/>
</dbReference>
<gene>
    <name evidence="2" type="ORF">BCR43DRAFT_444388</name>
</gene>
<protein>
    <submittedName>
        <fullName evidence="2">Coth protein-domain-containing protein</fullName>
    </submittedName>
</protein>
<reference evidence="2 3" key="1">
    <citation type="submission" date="2016-07" db="EMBL/GenBank/DDBJ databases">
        <title>Pervasive Adenine N6-methylation of Active Genes in Fungi.</title>
        <authorList>
            <consortium name="DOE Joint Genome Institute"/>
            <person name="Mondo S.J."/>
            <person name="Dannebaum R.O."/>
            <person name="Kuo R.C."/>
            <person name="Labutti K."/>
            <person name="Haridas S."/>
            <person name="Kuo A."/>
            <person name="Salamov A."/>
            <person name="Ahrendt S.R."/>
            <person name="Lipzen A."/>
            <person name="Sullivan W."/>
            <person name="Andreopoulos W.B."/>
            <person name="Clum A."/>
            <person name="Lindquist E."/>
            <person name="Daum C."/>
            <person name="Ramamoorthy G.K."/>
            <person name="Gryganskyi A."/>
            <person name="Culley D."/>
            <person name="Magnuson J.K."/>
            <person name="James T.Y."/>
            <person name="O'Malley M.A."/>
            <person name="Stajich J.E."/>
            <person name="Spatafora J.W."/>
            <person name="Visel A."/>
            <person name="Grigoriev I.V."/>
        </authorList>
    </citation>
    <scope>NUCLEOTIDE SEQUENCE [LARGE SCALE GENOMIC DNA]</scope>
    <source>
        <strain evidence="2 3">NRRL 2496</strain>
    </source>
</reference>
<feature type="signal peptide" evidence="1">
    <location>
        <begin position="1"/>
        <end position="21"/>
    </location>
</feature>
<dbReference type="STRING" id="13706.A0A1X2H495"/>
<dbReference type="InterPro" id="IPR014867">
    <property type="entry name" value="Spore_coat_CotH_CotH2/3/7"/>
</dbReference>
<evidence type="ECO:0000313" key="3">
    <source>
        <dbReference type="Proteomes" id="UP000242180"/>
    </source>
</evidence>
<dbReference type="Pfam" id="PF08757">
    <property type="entry name" value="CotH"/>
    <property type="match status" value="1"/>
</dbReference>
<dbReference type="InParanoid" id="A0A1X2H495"/>
<dbReference type="Proteomes" id="UP000242180">
    <property type="component" value="Unassembled WGS sequence"/>
</dbReference>
<dbReference type="EMBL" id="MCGN01000009">
    <property type="protein sequence ID" value="ORY93181.1"/>
    <property type="molecule type" value="Genomic_DNA"/>
</dbReference>
<dbReference type="AlphaFoldDB" id="A0A1X2H495"/>
<accession>A0A1X2H495</accession>
<sequence>MPCFLYLAFVALLATASLAAAQNQVTYNVVALTKAGESVAVVVDGKNYPLQPSPDTAILHTGSAPAPQQNYHYALCSGQTCTTRETPDRSPSIQNGATPNEFFNRTWTTKSLKTLSTLLEPVPEVQRVGSDLHPADQIPTVHIVADQSQVDNMQANYDKQVEVPATMTYIRADGIQHFANVTFELSGHGSRKYPKQNYNIKLNKKDKLAGYKNLKLRAVGSPDPSYIREDLVYKAMQAIGVPTSHSSFVRFFVNDQAIGLFGFVEAIKPNWVDNNFGNGSKDYKPGYLYYGAEHSTPQSRKKNHTADLAYYGDNVAEYQDGQYTIKAGPDKTNFEPLMRFTKFVNDAPTNDQGIDTWKQHLDVESFLRSMAIEFVYGLADGYSAYAHNYALYEYQQDKFVYFGYDHTNSLGYVAMKTLENTLESDYHKYPYLAQQPLTAKVLQVPALQKRFEELIGAFNQLLLSADVLDPVLDSYLAFLEEDVAWDKTLPRLGPKNPKLSVSNDPKIGDVYDDAWAVAHDDIPLHTALKGTIDRLSLMSVSQWAQKKYQGVSKKYPYDKSAVTPAARITSDM</sequence>
<proteinExistence type="predicted"/>